<dbReference type="PANTHER" id="PTHR45626:SF22">
    <property type="entry name" value="DNA REPAIR PROTEIN RAD5"/>
    <property type="match status" value="1"/>
</dbReference>
<comment type="caution">
    <text evidence="5">The sequence shown here is derived from an EMBL/GenBank/DDBJ whole genome shotgun (WGS) entry which is preliminary data.</text>
</comment>
<evidence type="ECO:0000313" key="6">
    <source>
        <dbReference type="Proteomes" id="UP000765509"/>
    </source>
</evidence>
<dbReference type="InterPro" id="IPR001650">
    <property type="entry name" value="Helicase_C-like"/>
</dbReference>
<organism evidence="5 6">
    <name type="scientific">Austropuccinia psidii MF-1</name>
    <dbReference type="NCBI Taxonomy" id="1389203"/>
    <lineage>
        <taxon>Eukaryota</taxon>
        <taxon>Fungi</taxon>
        <taxon>Dikarya</taxon>
        <taxon>Basidiomycota</taxon>
        <taxon>Pucciniomycotina</taxon>
        <taxon>Pucciniomycetes</taxon>
        <taxon>Pucciniales</taxon>
        <taxon>Sphaerophragmiaceae</taxon>
        <taxon>Austropuccinia</taxon>
    </lineage>
</organism>
<name>A0A9Q3JIH8_9BASI</name>
<dbReference type="InterPro" id="IPR027417">
    <property type="entry name" value="P-loop_NTPase"/>
</dbReference>
<dbReference type="PANTHER" id="PTHR45626">
    <property type="entry name" value="TRANSCRIPTION TERMINATION FACTOR 2-RELATED"/>
    <property type="match status" value="1"/>
</dbReference>
<dbReference type="SUPFAM" id="SSF52540">
    <property type="entry name" value="P-loop containing nucleoside triphosphate hydrolases"/>
    <property type="match status" value="1"/>
</dbReference>
<feature type="domain" description="Helicase C-terminal" evidence="4">
    <location>
        <begin position="176"/>
        <end position="231"/>
    </location>
</feature>
<evidence type="ECO:0000259" key="4">
    <source>
        <dbReference type="Pfam" id="PF00271"/>
    </source>
</evidence>
<dbReference type="GO" id="GO:0005524">
    <property type="term" value="F:ATP binding"/>
    <property type="evidence" value="ECO:0007669"/>
    <property type="project" value="UniProtKB-KW"/>
</dbReference>
<dbReference type="GO" id="GO:0016787">
    <property type="term" value="F:hydrolase activity"/>
    <property type="evidence" value="ECO:0007669"/>
    <property type="project" value="UniProtKB-KW"/>
</dbReference>
<dbReference type="InterPro" id="IPR050628">
    <property type="entry name" value="SNF2_RAD54_helicase_TF"/>
</dbReference>
<evidence type="ECO:0000256" key="3">
    <source>
        <dbReference type="ARBA" id="ARBA00022840"/>
    </source>
</evidence>
<dbReference type="OrthoDB" id="2505291at2759"/>
<dbReference type="GO" id="GO:0006281">
    <property type="term" value="P:DNA repair"/>
    <property type="evidence" value="ECO:0007669"/>
    <property type="project" value="TreeGrafter"/>
</dbReference>
<keyword evidence="1" id="KW-0547">Nucleotide-binding</keyword>
<evidence type="ECO:0000256" key="1">
    <source>
        <dbReference type="ARBA" id="ARBA00022741"/>
    </source>
</evidence>
<keyword evidence="3" id="KW-0067">ATP-binding</keyword>
<evidence type="ECO:0000313" key="5">
    <source>
        <dbReference type="EMBL" id="MBW0562768.1"/>
    </source>
</evidence>
<dbReference type="GO" id="GO:0008094">
    <property type="term" value="F:ATP-dependent activity, acting on DNA"/>
    <property type="evidence" value="ECO:0007669"/>
    <property type="project" value="TreeGrafter"/>
</dbReference>
<dbReference type="AlphaFoldDB" id="A0A9Q3JIH8"/>
<evidence type="ECO:0000256" key="2">
    <source>
        <dbReference type="ARBA" id="ARBA00022801"/>
    </source>
</evidence>
<dbReference type="Proteomes" id="UP000765509">
    <property type="component" value="Unassembled WGS sequence"/>
</dbReference>
<proteinExistence type="predicted"/>
<gene>
    <name evidence="5" type="ORF">O181_102483</name>
</gene>
<dbReference type="Gene3D" id="3.40.50.300">
    <property type="entry name" value="P-loop containing nucleotide triphosphate hydrolases"/>
    <property type="match status" value="1"/>
</dbReference>
<dbReference type="Pfam" id="PF00271">
    <property type="entry name" value="Helicase_C"/>
    <property type="match status" value="1"/>
</dbReference>
<accession>A0A9Q3JIH8</accession>
<keyword evidence="2" id="KW-0378">Hydrolase</keyword>
<keyword evidence="6" id="KW-1185">Reference proteome</keyword>
<dbReference type="GO" id="GO:0005634">
    <property type="term" value="C:nucleus"/>
    <property type="evidence" value="ECO:0007669"/>
    <property type="project" value="TreeGrafter"/>
</dbReference>
<sequence length="260" mass="28880">MLNGHTIYDLLGIISFNTQPQSSNQDNWSPFILSSISKGSNDIMHLALRHSSLCHTKTTHLESFPTLSHHYELLPLNPTNQQEYSTLYKELLSSKSKGPGEFLRNINKLQICCNHHIMLNTIAEADLEDHEGRSTQDNSPTITRTIADVETCMMSSKIAHLLQSLMNKQARIGIALAHHSILSARIDGTITARAQEKALENFFNNPECEVLIASIATAGTGLNIACANIVYLMVRGPPKFYPDFWPLTSTFPGAQLEPSH</sequence>
<reference evidence="5" key="1">
    <citation type="submission" date="2021-03" db="EMBL/GenBank/DDBJ databases">
        <title>Draft genome sequence of rust myrtle Austropuccinia psidii MF-1, a brazilian biotype.</title>
        <authorList>
            <person name="Quecine M.C."/>
            <person name="Pachon D.M.R."/>
            <person name="Bonatelli M.L."/>
            <person name="Correr F.H."/>
            <person name="Franceschini L.M."/>
            <person name="Leite T.F."/>
            <person name="Margarido G.R.A."/>
            <person name="Almeida C.A."/>
            <person name="Ferrarezi J.A."/>
            <person name="Labate C.A."/>
        </authorList>
    </citation>
    <scope>NUCLEOTIDE SEQUENCE</scope>
    <source>
        <strain evidence="5">MF-1</strain>
    </source>
</reference>
<protein>
    <recommendedName>
        <fullName evidence="4">Helicase C-terminal domain-containing protein</fullName>
    </recommendedName>
</protein>
<dbReference type="EMBL" id="AVOT02073138">
    <property type="protein sequence ID" value="MBW0562768.1"/>
    <property type="molecule type" value="Genomic_DNA"/>
</dbReference>